<dbReference type="PANTHER" id="PTHR30575:SF8">
    <property type="entry name" value="PEPTIDASE M20 DOMAIN-CONTAINING PROTEIN 2"/>
    <property type="match status" value="1"/>
</dbReference>
<dbReference type="EMBL" id="SWFS01000077">
    <property type="protein sequence ID" value="KAA8916943.1"/>
    <property type="molecule type" value="Genomic_DNA"/>
</dbReference>
<name>A0A642VAX5_9ASCO</name>
<comment type="caution">
    <text evidence="3">The sequence shown here is derived from an EMBL/GenBank/DDBJ whole genome shotgun (WGS) entry which is preliminary data.</text>
</comment>
<dbReference type="PANTHER" id="PTHR30575">
    <property type="entry name" value="PEPTIDASE M20"/>
    <property type="match status" value="1"/>
</dbReference>
<reference evidence="3" key="1">
    <citation type="journal article" date="2019" name="G3 (Bethesda)">
        <title>Genome Assemblies of Two Rare Opportunistic Yeast Pathogens: Diutina rugosa (syn. Candida rugosa) and Trichomonascus ciferrii (syn. Candida ciferrii).</title>
        <authorList>
            <person name="Mixao V."/>
            <person name="Saus E."/>
            <person name="Hansen A.P."/>
            <person name="Lass-Florl C."/>
            <person name="Gabaldon T."/>
        </authorList>
    </citation>
    <scope>NUCLEOTIDE SEQUENCE</scope>
    <source>
        <strain evidence="3">CBS 4856</strain>
    </source>
</reference>
<dbReference type="Gene3D" id="3.40.630.10">
    <property type="entry name" value="Zn peptidases"/>
    <property type="match status" value="1"/>
</dbReference>
<dbReference type="Proteomes" id="UP000761534">
    <property type="component" value="Unassembled WGS sequence"/>
</dbReference>
<dbReference type="OrthoDB" id="6119954at2759"/>
<evidence type="ECO:0000259" key="2">
    <source>
        <dbReference type="Pfam" id="PF07687"/>
    </source>
</evidence>
<dbReference type="FunFam" id="3.30.70.360:FF:000004">
    <property type="entry name" value="Peptidase M20 domain-containing protein 2"/>
    <property type="match status" value="1"/>
</dbReference>
<dbReference type="Gene3D" id="3.30.70.360">
    <property type="match status" value="1"/>
</dbReference>
<evidence type="ECO:0000313" key="3">
    <source>
        <dbReference type="EMBL" id="KAA8916943.1"/>
    </source>
</evidence>
<evidence type="ECO:0000256" key="1">
    <source>
        <dbReference type="PIRNR" id="PIRNR037226"/>
    </source>
</evidence>
<dbReference type="SUPFAM" id="SSF55031">
    <property type="entry name" value="Bacterial exopeptidase dimerisation domain"/>
    <property type="match status" value="1"/>
</dbReference>
<accession>A0A642VAX5</accession>
<dbReference type="PIRSF" id="PIRSF037226">
    <property type="entry name" value="Amidohydrolase_ACY1L2_prd"/>
    <property type="match status" value="1"/>
</dbReference>
<comment type="similarity">
    <text evidence="1">Belongs to the peptidase M20A family.</text>
</comment>
<proteinExistence type="inferred from homology"/>
<organism evidence="3 4">
    <name type="scientific">Trichomonascus ciferrii</name>
    <dbReference type="NCBI Taxonomy" id="44093"/>
    <lineage>
        <taxon>Eukaryota</taxon>
        <taxon>Fungi</taxon>
        <taxon>Dikarya</taxon>
        <taxon>Ascomycota</taxon>
        <taxon>Saccharomycotina</taxon>
        <taxon>Dipodascomycetes</taxon>
        <taxon>Dipodascales</taxon>
        <taxon>Trichomonascaceae</taxon>
        <taxon>Trichomonascus</taxon>
        <taxon>Trichomonascus ciferrii complex</taxon>
    </lineage>
</organism>
<gene>
    <name evidence="3" type="ORF">TRICI_000910</name>
</gene>
<dbReference type="VEuPathDB" id="FungiDB:TRICI_000910"/>
<dbReference type="AlphaFoldDB" id="A0A642VAX5"/>
<dbReference type="InterPro" id="IPR011650">
    <property type="entry name" value="Peptidase_M20_dimer"/>
</dbReference>
<sequence>MGVSDQEIAGYIDARLDEINEKLREVNRTLHSNPELGFEEHIAHDTICDFLDGLGYKVTRHAYGLETCFEVIYGTGGRLININAEYDALPGGGHMCGHNLISTCSIAAFVSLAAVLEKTKAPGRVQLLGTPAEEDGGGKALLIRAGAYENVCASVMAHPFGIDKAGRYGYANSRVVAAQHITFEYQGRPAHAGAFPWDGINALDAFVALYNNVSLLRQQIKPDERMHCCLLEGPKVANLIPEHTKINFTVRSATLDSLKALVERVDNCAQAAALATGCTLNEKKNIPYADLICPQVMNDRFMKHMRDRSFDVGDTLPMQASTDQGNVSHVVPSLHSIFSLEEAGDSNPHQQPFAKAAAGDKAHLSAVNTGKGLAQTAYDLLVDDSLLEQARSDWKKDIEERKNI</sequence>
<protein>
    <recommendedName>
        <fullName evidence="1">Peptidase M20 domain-containing protein 2</fullName>
    </recommendedName>
</protein>
<dbReference type="CDD" id="cd05672">
    <property type="entry name" value="M20_ACY1L2-like"/>
    <property type="match status" value="1"/>
</dbReference>
<evidence type="ECO:0000313" key="4">
    <source>
        <dbReference type="Proteomes" id="UP000761534"/>
    </source>
</evidence>
<feature type="domain" description="Peptidase M20 dimerisation" evidence="2">
    <location>
        <begin position="183"/>
        <end position="273"/>
    </location>
</feature>
<dbReference type="InterPro" id="IPR036264">
    <property type="entry name" value="Bact_exopeptidase_dim_dom"/>
</dbReference>
<dbReference type="InterPro" id="IPR052030">
    <property type="entry name" value="Peptidase_M20/M20A_hydrolases"/>
</dbReference>
<dbReference type="InterPro" id="IPR017439">
    <property type="entry name" value="Amidohydrolase"/>
</dbReference>
<dbReference type="Pfam" id="PF07687">
    <property type="entry name" value="M20_dimer"/>
    <property type="match status" value="1"/>
</dbReference>
<dbReference type="GO" id="GO:0016805">
    <property type="term" value="F:dipeptidase activity"/>
    <property type="evidence" value="ECO:0007669"/>
    <property type="project" value="InterPro"/>
</dbReference>
<dbReference type="SUPFAM" id="SSF53187">
    <property type="entry name" value="Zn-dependent exopeptidases"/>
    <property type="match status" value="1"/>
</dbReference>
<keyword evidence="4" id="KW-1185">Reference proteome</keyword>
<dbReference type="InterPro" id="IPR017144">
    <property type="entry name" value="Xaa-Arg_dipeptidase"/>
</dbReference>
<dbReference type="NCBIfam" id="TIGR01891">
    <property type="entry name" value="amidohydrolases"/>
    <property type="match status" value="1"/>
</dbReference>